<dbReference type="SUPFAM" id="SSF56801">
    <property type="entry name" value="Acetyl-CoA synthetase-like"/>
    <property type="match status" value="1"/>
</dbReference>
<evidence type="ECO:0000256" key="3">
    <source>
        <dbReference type="ARBA" id="ARBA00022553"/>
    </source>
</evidence>
<evidence type="ECO:0000259" key="7">
    <source>
        <dbReference type="PROSITE" id="PS50850"/>
    </source>
</evidence>
<feature type="domain" description="Major facilitator superfamily (MFS) profile" evidence="7">
    <location>
        <begin position="597"/>
        <end position="979"/>
    </location>
</feature>
<feature type="transmembrane region" description="Helical" evidence="5">
    <location>
        <begin position="835"/>
        <end position="852"/>
    </location>
</feature>
<proteinExistence type="inferred from homology"/>
<sequence>MFFPSPRNTVEAFQSLFEDAGVTKIISLSQPLPVVQSILKKRPMQLLAMPSLEELLDDEQVPPMPFKGTFEDHRFEPLLLLHTSGSTGNPKVITLKHGLFATIDGWGHLPGSQTIPLYGNKRLFSPFPPFHIAGFNYTVTVPCYVDSTAVLPPSGVPINTDLIHAIHTHGSVNSSILPPSIVQELVQNDEYYESLRRLDGLTFSGGPLSEHTADLVNRQTSLASSMGATEYGGLPVNAKDAEDWGYFRFDETGAGIEWRESGQEGLYELVFVRRPELDYLQGAFVTFPDLDEYHTKDIFSKHPSKPNLWKYESRLDDIIILSNGENLNPVPMERILQGCSAVKGVLIYGQGRFQTSLLVEPKSHETSYEELLSQLKPYVEQANRICPTYGRASLELLVVTAPDKPLLRAAKGTVQRAKCYALYNDELDALYSKAPPQEKDDRMPILQLDKQSSSEDSLMRYVSSMLGIEEHDINITDDIFTFGMDSLHVLTFVRDINKARGASKEPVNQTFIYENPTVQKLAAALTSGVRIKGYSDFDPDNEDEKRTWLLMEEVFQQGRARLVNTYGQPGGEKKRALRDIVRSSAPAPLYPVDGGTTAWLQVLGAFLVNMNNWGLVNSFGVYQGYYQSTLLAEFSPGSISWIGTLQGSLLLIVGVLSGPLFDKGYFRCILITSGVGVVFALMMLSLAQTYTQIILSQGVLLGLCLGFLYVPSVALIPLYFKSWRGVALGLATAGGSFGGVVYPLMFRYLLISYGFAWANRIIGFVALATIGISIGLIRPLGPRSTRQLIDLAAYTDAPYVVFTIAGFLLFSGILLPFILITTYASTTLSLPTEDVSYLLSILNAAQFFGRTLPPLVTDWVGPEILLLGAEVAASIVAFSWIAARSLTGITLWIIVYGFLSGMAVTLPAIVLPYITPSMSLLGTRLGMVYAVAGIGYLISAPVAFALNGLTSGFLGAQVWMGTCCITAAGFYIVAAREARKRRRLYEANGANTSLWRKRKEKQGVDKMG</sequence>
<dbReference type="CDD" id="cd17352">
    <property type="entry name" value="MFS_MCT_SLC16"/>
    <property type="match status" value="1"/>
</dbReference>
<feature type="transmembrane region" description="Helical" evidence="5">
    <location>
        <begin position="727"/>
        <end position="745"/>
    </location>
</feature>
<protein>
    <submittedName>
        <fullName evidence="8">MFS general substrate transporter</fullName>
    </submittedName>
</protein>
<comment type="similarity">
    <text evidence="4">Belongs to the NRP synthetase family.</text>
</comment>
<dbReference type="OrthoDB" id="6509908at2759"/>
<feature type="transmembrane region" description="Helical" evidence="5">
    <location>
        <begin position="864"/>
        <end position="883"/>
    </location>
</feature>
<keyword evidence="3" id="KW-0597">Phosphoprotein</keyword>
<dbReference type="GO" id="GO:0016020">
    <property type="term" value="C:membrane"/>
    <property type="evidence" value="ECO:0007669"/>
    <property type="project" value="UniProtKB-SubCell"/>
</dbReference>
<name>A0A6A6A9Q3_9PLEO</name>
<feature type="transmembrane region" description="Helical" evidence="5">
    <location>
        <begin position="757"/>
        <end position="777"/>
    </location>
</feature>
<dbReference type="InterPro" id="IPR020845">
    <property type="entry name" value="AMP-binding_CS"/>
</dbReference>
<dbReference type="SMART" id="SM00823">
    <property type="entry name" value="PKS_PP"/>
    <property type="match status" value="1"/>
</dbReference>
<dbReference type="Pfam" id="PF07690">
    <property type="entry name" value="MFS_1"/>
    <property type="match status" value="1"/>
</dbReference>
<dbReference type="Gene3D" id="1.10.1200.10">
    <property type="entry name" value="ACP-like"/>
    <property type="match status" value="1"/>
</dbReference>
<reference evidence="8" key="1">
    <citation type="journal article" date="2020" name="Stud. Mycol.">
        <title>101 Dothideomycetes genomes: a test case for predicting lifestyles and emergence of pathogens.</title>
        <authorList>
            <person name="Haridas S."/>
            <person name="Albert R."/>
            <person name="Binder M."/>
            <person name="Bloem J."/>
            <person name="Labutti K."/>
            <person name="Salamov A."/>
            <person name="Andreopoulos B."/>
            <person name="Baker S."/>
            <person name="Barry K."/>
            <person name="Bills G."/>
            <person name="Bluhm B."/>
            <person name="Cannon C."/>
            <person name="Castanera R."/>
            <person name="Culley D."/>
            <person name="Daum C."/>
            <person name="Ezra D."/>
            <person name="Gonzalez J."/>
            <person name="Henrissat B."/>
            <person name="Kuo A."/>
            <person name="Liang C."/>
            <person name="Lipzen A."/>
            <person name="Lutzoni F."/>
            <person name="Magnuson J."/>
            <person name="Mondo S."/>
            <person name="Nolan M."/>
            <person name="Ohm R."/>
            <person name="Pangilinan J."/>
            <person name="Park H.-J."/>
            <person name="Ramirez L."/>
            <person name="Alfaro M."/>
            <person name="Sun H."/>
            <person name="Tritt A."/>
            <person name="Yoshinaga Y."/>
            <person name="Zwiers L.-H."/>
            <person name="Turgeon B."/>
            <person name="Goodwin S."/>
            <person name="Spatafora J."/>
            <person name="Crous P."/>
            <person name="Grigoriev I."/>
        </authorList>
    </citation>
    <scope>NUCLEOTIDE SEQUENCE</scope>
    <source>
        <strain evidence="8">CBS 119687</strain>
    </source>
</reference>
<dbReference type="PANTHER" id="PTHR43439:SF2">
    <property type="entry name" value="ENZYME, PUTATIVE (JCVI)-RELATED"/>
    <property type="match status" value="1"/>
</dbReference>
<evidence type="ECO:0000313" key="8">
    <source>
        <dbReference type="EMBL" id="KAF2127401.1"/>
    </source>
</evidence>
<dbReference type="SUPFAM" id="SSF47336">
    <property type="entry name" value="ACP-like"/>
    <property type="match status" value="1"/>
</dbReference>
<dbReference type="InterPro" id="IPR036736">
    <property type="entry name" value="ACP-like_sf"/>
</dbReference>
<feature type="domain" description="Carrier" evidence="6">
    <location>
        <begin position="449"/>
        <end position="529"/>
    </location>
</feature>
<dbReference type="Proteomes" id="UP000799771">
    <property type="component" value="Unassembled WGS sequence"/>
</dbReference>
<dbReference type="EMBL" id="ML977511">
    <property type="protein sequence ID" value="KAF2127401.1"/>
    <property type="molecule type" value="Genomic_DNA"/>
</dbReference>
<evidence type="ECO:0000259" key="6">
    <source>
        <dbReference type="PROSITE" id="PS50075"/>
    </source>
</evidence>
<dbReference type="InterPro" id="IPR011701">
    <property type="entry name" value="MFS"/>
</dbReference>
<keyword evidence="5" id="KW-0812">Transmembrane</keyword>
<dbReference type="Gene3D" id="3.40.50.12780">
    <property type="entry name" value="N-terminal domain of ligase-like"/>
    <property type="match status" value="1"/>
</dbReference>
<dbReference type="InterPro" id="IPR036259">
    <property type="entry name" value="MFS_trans_sf"/>
</dbReference>
<dbReference type="InterPro" id="IPR009081">
    <property type="entry name" value="PP-bd_ACP"/>
</dbReference>
<dbReference type="PROSITE" id="PS50850">
    <property type="entry name" value="MFS"/>
    <property type="match status" value="1"/>
</dbReference>
<dbReference type="InterPro" id="IPR042099">
    <property type="entry name" value="ANL_N_sf"/>
</dbReference>
<dbReference type="Gene3D" id="1.20.1250.20">
    <property type="entry name" value="MFS general substrate transporter like domains"/>
    <property type="match status" value="2"/>
</dbReference>
<feature type="transmembrane region" description="Helical" evidence="5">
    <location>
        <begin position="952"/>
        <end position="974"/>
    </location>
</feature>
<dbReference type="PROSITE" id="PS50075">
    <property type="entry name" value="CARRIER"/>
    <property type="match status" value="1"/>
</dbReference>
<dbReference type="Pfam" id="PF00501">
    <property type="entry name" value="AMP-binding"/>
    <property type="match status" value="1"/>
</dbReference>
<keyword evidence="5" id="KW-0472">Membrane</keyword>
<dbReference type="PANTHER" id="PTHR43439">
    <property type="entry name" value="PHENYLACETATE-COENZYME A LIGASE"/>
    <property type="match status" value="1"/>
</dbReference>
<dbReference type="InterPro" id="IPR051414">
    <property type="entry name" value="Adenylate-forming_Reductase"/>
</dbReference>
<dbReference type="RefSeq" id="XP_033521790.1">
    <property type="nucleotide sequence ID" value="XM_033668583.1"/>
</dbReference>
<gene>
    <name evidence="8" type="ORF">P153DRAFT_368700</name>
</gene>
<dbReference type="GO" id="GO:0031177">
    <property type="term" value="F:phosphopantetheine binding"/>
    <property type="evidence" value="ECO:0007669"/>
    <property type="project" value="InterPro"/>
</dbReference>
<feature type="transmembrane region" description="Helical" evidence="5">
    <location>
        <begin position="668"/>
        <end position="687"/>
    </location>
</feature>
<feature type="transmembrane region" description="Helical" evidence="5">
    <location>
        <begin position="889"/>
        <end position="914"/>
    </location>
</feature>
<accession>A0A6A6A9Q3</accession>
<dbReference type="InterPro" id="IPR000873">
    <property type="entry name" value="AMP-dep_synth/lig_dom"/>
</dbReference>
<evidence type="ECO:0000256" key="4">
    <source>
        <dbReference type="ARBA" id="ARBA00029454"/>
    </source>
</evidence>
<feature type="transmembrane region" description="Helical" evidence="5">
    <location>
        <begin position="699"/>
        <end position="720"/>
    </location>
</feature>
<keyword evidence="5" id="KW-1133">Transmembrane helix</keyword>
<keyword evidence="9" id="KW-1185">Reference proteome</keyword>
<dbReference type="Pfam" id="PF00550">
    <property type="entry name" value="PP-binding"/>
    <property type="match status" value="1"/>
</dbReference>
<dbReference type="InterPro" id="IPR020806">
    <property type="entry name" value="PKS_PP-bd"/>
</dbReference>
<feature type="transmembrane region" description="Helical" evidence="5">
    <location>
        <begin position="639"/>
        <end position="661"/>
    </location>
</feature>
<dbReference type="GeneID" id="54409015"/>
<comment type="subcellular location">
    <subcellularLocation>
        <location evidence="1">Membrane</location>
        <topology evidence="1">Multi-pass membrane protein</topology>
    </subcellularLocation>
</comment>
<organism evidence="8 9">
    <name type="scientific">Dothidotthia symphoricarpi CBS 119687</name>
    <dbReference type="NCBI Taxonomy" id="1392245"/>
    <lineage>
        <taxon>Eukaryota</taxon>
        <taxon>Fungi</taxon>
        <taxon>Dikarya</taxon>
        <taxon>Ascomycota</taxon>
        <taxon>Pezizomycotina</taxon>
        <taxon>Dothideomycetes</taxon>
        <taxon>Pleosporomycetidae</taxon>
        <taxon>Pleosporales</taxon>
        <taxon>Dothidotthiaceae</taxon>
        <taxon>Dothidotthia</taxon>
    </lineage>
</organism>
<feature type="transmembrane region" description="Helical" evidence="5">
    <location>
        <begin position="926"/>
        <end position="946"/>
    </location>
</feature>
<evidence type="ECO:0000256" key="5">
    <source>
        <dbReference type="SAM" id="Phobius"/>
    </source>
</evidence>
<dbReference type="SUPFAM" id="SSF103473">
    <property type="entry name" value="MFS general substrate transporter"/>
    <property type="match status" value="1"/>
</dbReference>
<evidence type="ECO:0000256" key="1">
    <source>
        <dbReference type="ARBA" id="ARBA00004141"/>
    </source>
</evidence>
<dbReference type="GO" id="GO:0022857">
    <property type="term" value="F:transmembrane transporter activity"/>
    <property type="evidence" value="ECO:0007669"/>
    <property type="project" value="InterPro"/>
</dbReference>
<keyword evidence="2" id="KW-0596">Phosphopantetheine</keyword>
<dbReference type="Pfam" id="PF23562">
    <property type="entry name" value="AMP-binding_C_3"/>
    <property type="match status" value="1"/>
</dbReference>
<dbReference type="InterPro" id="IPR020846">
    <property type="entry name" value="MFS_dom"/>
</dbReference>
<evidence type="ECO:0000313" key="9">
    <source>
        <dbReference type="Proteomes" id="UP000799771"/>
    </source>
</evidence>
<feature type="transmembrane region" description="Helical" evidence="5">
    <location>
        <begin position="798"/>
        <end position="823"/>
    </location>
</feature>
<dbReference type="PROSITE" id="PS00455">
    <property type="entry name" value="AMP_BINDING"/>
    <property type="match status" value="1"/>
</dbReference>
<dbReference type="AlphaFoldDB" id="A0A6A6A9Q3"/>
<evidence type="ECO:0000256" key="2">
    <source>
        <dbReference type="ARBA" id="ARBA00022450"/>
    </source>
</evidence>